<protein>
    <submittedName>
        <fullName evidence="6">Glycosyltransferase family 2 protein</fullName>
    </submittedName>
</protein>
<keyword evidence="4" id="KW-1133">Transmembrane helix</keyword>
<dbReference type="Gene3D" id="3.90.550.10">
    <property type="entry name" value="Spore Coat Polysaccharide Biosynthesis Protein SpsA, Chain A"/>
    <property type="match status" value="1"/>
</dbReference>
<comment type="similarity">
    <text evidence="1">Belongs to the glycosyltransferase 2 family.</text>
</comment>
<feature type="transmembrane region" description="Helical" evidence="4">
    <location>
        <begin position="253"/>
        <end position="273"/>
    </location>
</feature>
<organism evidence="6 7">
    <name type="scientific">Flavobacterium geliluteum</name>
    <dbReference type="NCBI Taxonomy" id="2816120"/>
    <lineage>
        <taxon>Bacteria</taxon>
        <taxon>Pseudomonadati</taxon>
        <taxon>Bacteroidota</taxon>
        <taxon>Flavobacteriia</taxon>
        <taxon>Flavobacteriales</taxon>
        <taxon>Flavobacteriaceae</taxon>
        <taxon>Flavobacterium</taxon>
    </lineage>
</organism>
<gene>
    <name evidence="6" type="ORF">J3495_03815</name>
</gene>
<accession>A0A940X870</accession>
<keyword evidence="2" id="KW-0328">Glycosyltransferase</keyword>
<feature type="domain" description="Glycosyltransferase 2-like" evidence="5">
    <location>
        <begin position="6"/>
        <end position="178"/>
    </location>
</feature>
<keyword evidence="4" id="KW-0472">Membrane</keyword>
<comment type="caution">
    <text evidence="6">The sequence shown here is derived from an EMBL/GenBank/DDBJ whole genome shotgun (WGS) entry which is preliminary data.</text>
</comment>
<dbReference type="EMBL" id="JAGFBV010000004">
    <property type="protein sequence ID" value="MBP4137207.1"/>
    <property type="molecule type" value="Genomic_DNA"/>
</dbReference>
<dbReference type="AlphaFoldDB" id="A0A940X870"/>
<evidence type="ECO:0000259" key="5">
    <source>
        <dbReference type="Pfam" id="PF00535"/>
    </source>
</evidence>
<dbReference type="CDD" id="cd04186">
    <property type="entry name" value="GT_2_like_c"/>
    <property type="match status" value="1"/>
</dbReference>
<sequence>MDKIAVVILNWNGAKLLEKFLPSVIQYSAEATIYVADNASTDNSIAFVREHFPTIKIIKNSGNHGFAKGYNEALKKVNAEIYALVNSDVEVTANWLQPIIATFDAEKQTSIIQPKILDFKNKEYFEYAGAAGGFIDKFGFPYCRGRIFDTLEKDNGQYDDNAEIFWASGACFFIRSEIYNELKGFDESFFAHQEEIDLCWRAINDGHRIKYNSQSVVYHVGGATLQQANPKKTYLNFRNSLLMLVKNLPKKGLFFIIFARMILDGIAAVRFLTQGKFKHSAAVLHAHFSFYCVSLVYLRKRKDFQMKQYYSVRSIVFLYYIKNLTLFKEIFNINQNFKN</sequence>
<keyword evidence="7" id="KW-1185">Reference proteome</keyword>
<dbReference type="PANTHER" id="PTHR43179:SF12">
    <property type="entry name" value="GALACTOFURANOSYLTRANSFERASE GLFT2"/>
    <property type="match status" value="1"/>
</dbReference>
<evidence type="ECO:0000313" key="6">
    <source>
        <dbReference type="EMBL" id="MBP4137207.1"/>
    </source>
</evidence>
<evidence type="ECO:0000313" key="7">
    <source>
        <dbReference type="Proteomes" id="UP000675047"/>
    </source>
</evidence>
<evidence type="ECO:0000256" key="3">
    <source>
        <dbReference type="ARBA" id="ARBA00022679"/>
    </source>
</evidence>
<proteinExistence type="inferred from homology"/>
<feature type="transmembrane region" description="Helical" evidence="4">
    <location>
        <begin position="279"/>
        <end position="298"/>
    </location>
</feature>
<name>A0A940X870_9FLAO</name>
<evidence type="ECO:0000256" key="2">
    <source>
        <dbReference type="ARBA" id="ARBA00022676"/>
    </source>
</evidence>
<evidence type="ECO:0000256" key="1">
    <source>
        <dbReference type="ARBA" id="ARBA00006739"/>
    </source>
</evidence>
<dbReference type="SUPFAM" id="SSF53448">
    <property type="entry name" value="Nucleotide-diphospho-sugar transferases"/>
    <property type="match status" value="1"/>
</dbReference>
<dbReference type="PANTHER" id="PTHR43179">
    <property type="entry name" value="RHAMNOSYLTRANSFERASE WBBL"/>
    <property type="match status" value="1"/>
</dbReference>
<evidence type="ECO:0000256" key="4">
    <source>
        <dbReference type="SAM" id="Phobius"/>
    </source>
</evidence>
<keyword evidence="3" id="KW-0808">Transferase</keyword>
<dbReference type="GO" id="GO:0016757">
    <property type="term" value="F:glycosyltransferase activity"/>
    <property type="evidence" value="ECO:0007669"/>
    <property type="project" value="UniProtKB-KW"/>
</dbReference>
<dbReference type="RefSeq" id="WP_210665249.1">
    <property type="nucleotide sequence ID" value="NZ_JAGFBV010000004.1"/>
</dbReference>
<keyword evidence="4" id="KW-0812">Transmembrane</keyword>
<reference evidence="6 7" key="1">
    <citation type="submission" date="2021-03" db="EMBL/GenBank/DDBJ databases">
        <title>Flavobacterium Flabelliformis Sp. Nov. And Flavobacterium Geliluteum Sp. Nov., Two Novel Multidrug Resistant Psychrophilic Species Isolated From Antarctica.</title>
        <authorList>
            <person name="Kralova S."/>
            <person name="Busse H.J."/>
            <person name="Bezdicek M."/>
            <person name="Nykrynova M."/>
            <person name="Kroupova E."/>
            <person name="Krsek D."/>
            <person name="Sedlacek I."/>
        </authorList>
    </citation>
    <scope>NUCLEOTIDE SEQUENCE [LARGE SCALE GENOMIC DNA]</scope>
    <source>
        <strain evidence="6 7">P7388</strain>
    </source>
</reference>
<dbReference type="InterPro" id="IPR001173">
    <property type="entry name" value="Glyco_trans_2-like"/>
</dbReference>
<dbReference type="InterPro" id="IPR029044">
    <property type="entry name" value="Nucleotide-diphossugar_trans"/>
</dbReference>
<dbReference type="Pfam" id="PF00535">
    <property type="entry name" value="Glycos_transf_2"/>
    <property type="match status" value="1"/>
</dbReference>
<dbReference type="Proteomes" id="UP000675047">
    <property type="component" value="Unassembled WGS sequence"/>
</dbReference>